<dbReference type="AlphaFoldDB" id="A0A1M5CYD5"/>
<dbReference type="EMBL" id="FQVQ01000013">
    <property type="protein sequence ID" value="SHF59654.1"/>
    <property type="molecule type" value="Genomic_DNA"/>
</dbReference>
<evidence type="ECO:0000313" key="2">
    <source>
        <dbReference type="Proteomes" id="UP000184147"/>
    </source>
</evidence>
<sequence>MKNVLNTTLYLFVFAAAGILFQISCSNEDSKNNNVVQAAPLGKIVYIKNLSITNKQLWIANYDGTNQTQVMVNFPPNVSFNQVTNGVQPRISPDGQKIFFVGINSAGGNNYAAIYSCDINGNNVQEVVPTPTAVDIEFGGAY</sequence>
<dbReference type="Gene3D" id="2.120.10.30">
    <property type="entry name" value="TolB, C-terminal domain"/>
    <property type="match status" value="1"/>
</dbReference>
<dbReference type="Proteomes" id="UP000184147">
    <property type="component" value="Unassembled WGS sequence"/>
</dbReference>
<protein>
    <recommendedName>
        <fullName evidence="3">WD40-like Beta Propeller Repeat</fullName>
    </recommendedName>
</protein>
<evidence type="ECO:0000313" key="1">
    <source>
        <dbReference type="EMBL" id="SHF59654.1"/>
    </source>
</evidence>
<evidence type="ECO:0008006" key="3">
    <source>
        <dbReference type="Google" id="ProtNLM"/>
    </source>
</evidence>
<keyword evidence="2" id="KW-1185">Reference proteome</keyword>
<name>A0A1M5CYD5_9FLAO</name>
<dbReference type="SUPFAM" id="SSF69304">
    <property type="entry name" value="Tricorn protease N-terminal domain"/>
    <property type="match status" value="1"/>
</dbReference>
<dbReference type="InterPro" id="IPR011042">
    <property type="entry name" value="6-blade_b-propeller_TolB-like"/>
</dbReference>
<gene>
    <name evidence="1" type="ORF">SAMN05444377_11349</name>
</gene>
<reference evidence="1 2" key="1">
    <citation type="submission" date="2016-11" db="EMBL/GenBank/DDBJ databases">
        <authorList>
            <person name="Jaros S."/>
            <person name="Januszkiewicz K."/>
            <person name="Wedrychowicz H."/>
        </authorList>
    </citation>
    <scope>NUCLEOTIDE SEQUENCE [LARGE SCALE GENOMIC DNA]</scope>
    <source>
        <strain evidence="1 2">DSM 25660</strain>
    </source>
</reference>
<dbReference type="OrthoDB" id="9815657at2"/>
<proteinExistence type="predicted"/>
<accession>A0A1M5CYD5</accession>
<dbReference type="RefSeq" id="WP_073364186.1">
    <property type="nucleotide sequence ID" value="NZ_FQVQ01000013.1"/>
</dbReference>
<organism evidence="1 2">
    <name type="scientific">Flavobacterium fontis</name>
    <dbReference type="NCBI Taxonomy" id="1124188"/>
    <lineage>
        <taxon>Bacteria</taxon>
        <taxon>Pseudomonadati</taxon>
        <taxon>Bacteroidota</taxon>
        <taxon>Flavobacteriia</taxon>
        <taxon>Flavobacteriales</taxon>
        <taxon>Flavobacteriaceae</taxon>
        <taxon>Flavobacterium</taxon>
    </lineage>
</organism>